<keyword evidence="3" id="KW-1185">Reference proteome</keyword>
<feature type="transmembrane region" description="Helical" evidence="1">
    <location>
        <begin position="102"/>
        <end position="123"/>
    </location>
</feature>
<keyword evidence="1" id="KW-0472">Membrane</keyword>
<feature type="transmembrane region" description="Helical" evidence="1">
    <location>
        <begin position="72"/>
        <end position="95"/>
    </location>
</feature>
<keyword evidence="1" id="KW-1133">Transmembrane helix</keyword>
<accession>A0A6A6HJZ9</accession>
<evidence type="ECO:0000256" key="1">
    <source>
        <dbReference type="SAM" id="Phobius"/>
    </source>
</evidence>
<dbReference type="AlphaFoldDB" id="A0A6A6HJZ9"/>
<evidence type="ECO:0000313" key="3">
    <source>
        <dbReference type="Proteomes" id="UP000800092"/>
    </source>
</evidence>
<sequence length="206" mass="22527">MAGFHDKGLQEVGVRESRAYRSLPLIETAALFGAIASLVINVEYAEQLSKAPPDGDKMYDVGHMRTFSNVWAVFYCGTAPVVSIILALIDVPLYIRKSASPVYALVVSTILAAGWIPCAVMWVTCDYSPTLFNSYDSCFQWTLQTENGEVRGVSAAITAAMVGLGLLMILIYLTYVGFAAAAVHVWRTYNEESVPMIRKITLLDAT</sequence>
<gene>
    <name evidence="2" type="ORF">EV356DRAFT_507291</name>
</gene>
<organism evidence="2 3">
    <name type="scientific">Viridothelium virens</name>
    <name type="common">Speckled blister lichen</name>
    <name type="synonym">Trypethelium virens</name>
    <dbReference type="NCBI Taxonomy" id="1048519"/>
    <lineage>
        <taxon>Eukaryota</taxon>
        <taxon>Fungi</taxon>
        <taxon>Dikarya</taxon>
        <taxon>Ascomycota</taxon>
        <taxon>Pezizomycotina</taxon>
        <taxon>Dothideomycetes</taxon>
        <taxon>Dothideomycetes incertae sedis</taxon>
        <taxon>Trypetheliales</taxon>
        <taxon>Trypetheliaceae</taxon>
        <taxon>Viridothelium</taxon>
    </lineage>
</organism>
<reference evidence="2" key="1">
    <citation type="journal article" date="2020" name="Stud. Mycol.">
        <title>101 Dothideomycetes genomes: a test case for predicting lifestyles and emergence of pathogens.</title>
        <authorList>
            <person name="Haridas S."/>
            <person name="Albert R."/>
            <person name="Binder M."/>
            <person name="Bloem J."/>
            <person name="Labutti K."/>
            <person name="Salamov A."/>
            <person name="Andreopoulos B."/>
            <person name="Baker S."/>
            <person name="Barry K."/>
            <person name="Bills G."/>
            <person name="Bluhm B."/>
            <person name="Cannon C."/>
            <person name="Castanera R."/>
            <person name="Culley D."/>
            <person name="Daum C."/>
            <person name="Ezra D."/>
            <person name="Gonzalez J."/>
            <person name="Henrissat B."/>
            <person name="Kuo A."/>
            <person name="Liang C."/>
            <person name="Lipzen A."/>
            <person name="Lutzoni F."/>
            <person name="Magnuson J."/>
            <person name="Mondo S."/>
            <person name="Nolan M."/>
            <person name="Ohm R."/>
            <person name="Pangilinan J."/>
            <person name="Park H.-J."/>
            <person name="Ramirez L."/>
            <person name="Alfaro M."/>
            <person name="Sun H."/>
            <person name="Tritt A."/>
            <person name="Yoshinaga Y."/>
            <person name="Zwiers L.-H."/>
            <person name="Turgeon B."/>
            <person name="Goodwin S."/>
            <person name="Spatafora J."/>
            <person name="Crous P."/>
            <person name="Grigoriev I."/>
        </authorList>
    </citation>
    <scope>NUCLEOTIDE SEQUENCE</scope>
    <source>
        <strain evidence="2">Tuck. ex Michener</strain>
    </source>
</reference>
<dbReference type="EMBL" id="ML991776">
    <property type="protein sequence ID" value="KAF2238212.1"/>
    <property type="molecule type" value="Genomic_DNA"/>
</dbReference>
<dbReference type="OrthoDB" id="3914049at2759"/>
<feature type="transmembrane region" description="Helical" evidence="1">
    <location>
        <begin position="153"/>
        <end position="186"/>
    </location>
</feature>
<proteinExistence type="predicted"/>
<feature type="transmembrane region" description="Helical" evidence="1">
    <location>
        <begin position="25"/>
        <end position="44"/>
    </location>
</feature>
<evidence type="ECO:0000313" key="2">
    <source>
        <dbReference type="EMBL" id="KAF2238212.1"/>
    </source>
</evidence>
<name>A0A6A6HJZ9_VIRVR</name>
<protein>
    <submittedName>
        <fullName evidence="2">Uncharacterized protein</fullName>
    </submittedName>
</protein>
<dbReference type="Proteomes" id="UP000800092">
    <property type="component" value="Unassembled WGS sequence"/>
</dbReference>
<keyword evidence="1" id="KW-0812">Transmembrane</keyword>